<sequence length="360" mass="40419">MSMMSCCPFCSQQVLSIDLQRHANSHFEDQDDDQQHHHVQLVDHIQSQTLPCSPQPSSTNLMSLLKNCLDTEPAATTSFLSGHVDHFHSIDFEDVGWGCGWRNIQMLTSHLLFQRPEAKPLLFGGSGFVPDIPSLQTWLEVAWNKGFDAPGANHFNRKISGKRAWIGTTECAALFRSFGLRACIVDFTTSSTGTSSSKSTPKLVGPMDRYLNRPHHDASSSNSNNNKCVGEIVKGHQLLFNWVRSYFSDSNMTTKSGVIVTQKAPLYFQHDGHSRTIVGIQLKRLPNGTDQHNLLILDPAHKTQVLESCLSKKFGWQRYIKRGVHTLKKTEYQLCYIDPGIATGAEMQKLKTLDSTHFEF</sequence>
<dbReference type="OrthoDB" id="288987at2759"/>
<protein>
    <submittedName>
        <fullName evidence="3">Peptidase C78, ubiquitin fold modifier-specific peptidase 1/ 2</fullName>
    </submittedName>
</protein>
<dbReference type="PANTHER" id="PTHR48153:SF4">
    <property type="entry name" value="UBIQUITIN CARBOXYL-TERMINAL HYDROLASE MUG105"/>
    <property type="match status" value="1"/>
</dbReference>
<dbReference type="PANTHER" id="PTHR48153">
    <property type="entry name" value="UFM1-SPECIFIC PROTEASE 2"/>
    <property type="match status" value="1"/>
</dbReference>
<dbReference type="EMBL" id="PKPP01003221">
    <property type="protein sequence ID" value="PWA70526.1"/>
    <property type="molecule type" value="Genomic_DNA"/>
</dbReference>
<keyword evidence="1" id="KW-0378">Hydrolase</keyword>
<accession>A0A2U1NAM5</accession>
<comment type="caution">
    <text evidence="3">The sequence shown here is derived from an EMBL/GenBank/DDBJ whole genome shotgun (WGS) entry which is preliminary data.</text>
</comment>
<feature type="domain" description="UFSP1/2/DUB catalytic" evidence="2">
    <location>
        <begin position="79"/>
        <end position="335"/>
    </location>
</feature>
<organism evidence="3 4">
    <name type="scientific">Artemisia annua</name>
    <name type="common">Sweet wormwood</name>
    <dbReference type="NCBI Taxonomy" id="35608"/>
    <lineage>
        <taxon>Eukaryota</taxon>
        <taxon>Viridiplantae</taxon>
        <taxon>Streptophyta</taxon>
        <taxon>Embryophyta</taxon>
        <taxon>Tracheophyta</taxon>
        <taxon>Spermatophyta</taxon>
        <taxon>Magnoliopsida</taxon>
        <taxon>eudicotyledons</taxon>
        <taxon>Gunneridae</taxon>
        <taxon>Pentapetalae</taxon>
        <taxon>asterids</taxon>
        <taxon>campanulids</taxon>
        <taxon>Asterales</taxon>
        <taxon>Asteraceae</taxon>
        <taxon>Asteroideae</taxon>
        <taxon>Anthemideae</taxon>
        <taxon>Artemisiinae</taxon>
        <taxon>Artemisia</taxon>
    </lineage>
</organism>
<evidence type="ECO:0000313" key="4">
    <source>
        <dbReference type="Proteomes" id="UP000245207"/>
    </source>
</evidence>
<gene>
    <name evidence="3" type="ORF">CTI12_AA287930</name>
</gene>
<dbReference type="AlphaFoldDB" id="A0A2U1NAM5"/>
<evidence type="ECO:0000259" key="2">
    <source>
        <dbReference type="Pfam" id="PF07910"/>
    </source>
</evidence>
<reference evidence="3 4" key="1">
    <citation type="journal article" date="2018" name="Mol. Plant">
        <title>The genome of Artemisia annua provides insight into the evolution of Asteraceae family and artemisinin biosynthesis.</title>
        <authorList>
            <person name="Shen Q."/>
            <person name="Zhang L."/>
            <person name="Liao Z."/>
            <person name="Wang S."/>
            <person name="Yan T."/>
            <person name="Shi P."/>
            <person name="Liu M."/>
            <person name="Fu X."/>
            <person name="Pan Q."/>
            <person name="Wang Y."/>
            <person name="Lv Z."/>
            <person name="Lu X."/>
            <person name="Zhang F."/>
            <person name="Jiang W."/>
            <person name="Ma Y."/>
            <person name="Chen M."/>
            <person name="Hao X."/>
            <person name="Li L."/>
            <person name="Tang Y."/>
            <person name="Lv G."/>
            <person name="Zhou Y."/>
            <person name="Sun X."/>
            <person name="Brodelius P.E."/>
            <person name="Rose J.K.C."/>
            <person name="Tang K."/>
        </authorList>
    </citation>
    <scope>NUCLEOTIDE SEQUENCE [LARGE SCALE GENOMIC DNA]</scope>
    <source>
        <strain evidence="4">cv. Huhao1</strain>
        <tissue evidence="3">Leaf</tissue>
    </source>
</reference>
<evidence type="ECO:0000313" key="3">
    <source>
        <dbReference type="EMBL" id="PWA70526.1"/>
    </source>
</evidence>
<proteinExistence type="predicted"/>
<dbReference type="InterPro" id="IPR012462">
    <property type="entry name" value="UFSP1/2_DUB_cat"/>
</dbReference>
<dbReference type="Gene3D" id="3.90.70.130">
    <property type="match status" value="1"/>
</dbReference>
<keyword evidence="4" id="KW-1185">Reference proteome</keyword>
<evidence type="ECO:0000256" key="1">
    <source>
        <dbReference type="ARBA" id="ARBA00022801"/>
    </source>
</evidence>
<dbReference type="GO" id="GO:0019783">
    <property type="term" value="F:ubiquitin-like protein peptidase activity"/>
    <property type="evidence" value="ECO:0007669"/>
    <property type="project" value="TreeGrafter"/>
</dbReference>
<dbReference type="Proteomes" id="UP000245207">
    <property type="component" value="Unassembled WGS sequence"/>
</dbReference>
<name>A0A2U1NAM5_ARTAN</name>
<dbReference type="Pfam" id="PF07910">
    <property type="entry name" value="Peptidase_C78"/>
    <property type="match status" value="1"/>
</dbReference>
<dbReference type="STRING" id="35608.A0A2U1NAM5"/>